<dbReference type="NCBIfam" id="TIGR00331">
    <property type="entry name" value="hrcA"/>
    <property type="match status" value="1"/>
</dbReference>
<dbReference type="InterPro" id="IPR029016">
    <property type="entry name" value="GAF-like_dom_sf"/>
</dbReference>
<evidence type="ECO:0000256" key="2">
    <source>
        <dbReference type="ARBA" id="ARBA00023015"/>
    </source>
</evidence>
<evidence type="ECO:0000256" key="1">
    <source>
        <dbReference type="ARBA" id="ARBA00022491"/>
    </source>
</evidence>
<dbReference type="InterPro" id="IPR021153">
    <property type="entry name" value="HrcA_C"/>
</dbReference>
<evidence type="ECO:0000256" key="3">
    <source>
        <dbReference type="ARBA" id="ARBA00023016"/>
    </source>
</evidence>
<dbReference type="PIRSF" id="PIRSF005485">
    <property type="entry name" value="HrcA"/>
    <property type="match status" value="1"/>
</dbReference>
<feature type="domain" description="Winged helix-turn-helix transcription repressor HrcA DNA-binding" evidence="7">
    <location>
        <begin position="5"/>
        <end position="76"/>
    </location>
</feature>
<dbReference type="OrthoDB" id="9783139at2"/>
<dbReference type="Gene3D" id="1.10.10.10">
    <property type="entry name" value="Winged helix-like DNA-binding domain superfamily/Winged helix DNA-binding domain"/>
    <property type="match status" value="1"/>
</dbReference>
<dbReference type="PANTHER" id="PTHR34824:SF1">
    <property type="entry name" value="HEAT-INDUCIBLE TRANSCRIPTION REPRESSOR HRCA"/>
    <property type="match status" value="1"/>
</dbReference>
<dbReference type="Gene3D" id="3.30.450.40">
    <property type="match status" value="1"/>
</dbReference>
<feature type="domain" description="Heat-inducible transcription repressor HrcA C-terminal" evidence="6">
    <location>
        <begin position="109"/>
        <end position="328"/>
    </location>
</feature>
<name>A0A1G5PJ66_9GAMM</name>
<keyword evidence="9" id="KW-1185">Reference proteome</keyword>
<dbReference type="Gene3D" id="3.30.390.60">
    <property type="entry name" value="Heat-inducible transcription repressor hrca homolog, domain 3"/>
    <property type="match status" value="1"/>
</dbReference>
<gene>
    <name evidence="5" type="primary">hrcA</name>
    <name evidence="8" type="ORF">SAMN03097708_00186</name>
</gene>
<dbReference type="InterPro" id="IPR036388">
    <property type="entry name" value="WH-like_DNA-bd_sf"/>
</dbReference>
<evidence type="ECO:0000259" key="7">
    <source>
        <dbReference type="Pfam" id="PF03444"/>
    </source>
</evidence>
<dbReference type="InterPro" id="IPR036390">
    <property type="entry name" value="WH_DNA-bd_sf"/>
</dbReference>
<dbReference type="GO" id="GO:0045892">
    <property type="term" value="P:negative regulation of DNA-templated transcription"/>
    <property type="evidence" value="ECO:0007669"/>
    <property type="project" value="UniProtKB-UniRule"/>
</dbReference>
<dbReference type="STRING" id="415747.SAMN03097708_00186"/>
<evidence type="ECO:0000256" key="4">
    <source>
        <dbReference type="ARBA" id="ARBA00023163"/>
    </source>
</evidence>
<dbReference type="InterPro" id="IPR023120">
    <property type="entry name" value="WHTH_transcript_rep_HrcA_IDD"/>
</dbReference>
<evidence type="ECO:0000313" key="9">
    <source>
        <dbReference type="Proteomes" id="UP000199648"/>
    </source>
</evidence>
<dbReference type="Proteomes" id="UP000199648">
    <property type="component" value="Unassembled WGS sequence"/>
</dbReference>
<dbReference type="SUPFAM" id="SSF46785">
    <property type="entry name" value="Winged helix' DNA-binding domain"/>
    <property type="match status" value="1"/>
</dbReference>
<accession>A0A1G5PJ66</accession>
<dbReference type="HAMAP" id="MF_00081">
    <property type="entry name" value="HrcA"/>
    <property type="match status" value="1"/>
</dbReference>
<dbReference type="SUPFAM" id="SSF55781">
    <property type="entry name" value="GAF domain-like"/>
    <property type="match status" value="1"/>
</dbReference>
<evidence type="ECO:0000259" key="6">
    <source>
        <dbReference type="Pfam" id="PF01628"/>
    </source>
</evidence>
<dbReference type="EMBL" id="FMWD01000001">
    <property type="protein sequence ID" value="SCZ49534.1"/>
    <property type="molecule type" value="Genomic_DNA"/>
</dbReference>
<keyword evidence="4 5" id="KW-0804">Transcription</keyword>
<evidence type="ECO:0000256" key="5">
    <source>
        <dbReference type="HAMAP-Rule" id="MF_00081"/>
    </source>
</evidence>
<proteinExistence type="inferred from homology"/>
<dbReference type="GO" id="GO:0003677">
    <property type="term" value="F:DNA binding"/>
    <property type="evidence" value="ECO:0007669"/>
    <property type="project" value="InterPro"/>
</dbReference>
<keyword evidence="1 5" id="KW-0678">Repressor</keyword>
<keyword evidence="3 5" id="KW-0346">Stress response</keyword>
<organism evidence="8 9">
    <name type="scientific">Thiohalomonas denitrificans</name>
    <dbReference type="NCBI Taxonomy" id="415747"/>
    <lineage>
        <taxon>Bacteria</taxon>
        <taxon>Pseudomonadati</taxon>
        <taxon>Pseudomonadota</taxon>
        <taxon>Gammaproteobacteria</taxon>
        <taxon>Thiohalomonadales</taxon>
        <taxon>Thiohalomonadaceae</taxon>
        <taxon>Thiohalomonas</taxon>
    </lineage>
</organism>
<keyword evidence="2 5" id="KW-0805">Transcription regulation</keyword>
<evidence type="ECO:0000313" key="8">
    <source>
        <dbReference type="EMBL" id="SCZ49534.1"/>
    </source>
</evidence>
<dbReference type="Pfam" id="PF01628">
    <property type="entry name" value="HrcA"/>
    <property type="match status" value="1"/>
</dbReference>
<reference evidence="8 9" key="1">
    <citation type="submission" date="2016-10" db="EMBL/GenBank/DDBJ databases">
        <authorList>
            <person name="de Groot N.N."/>
        </authorList>
    </citation>
    <scope>NUCLEOTIDE SEQUENCE [LARGE SCALE GENOMIC DNA]</scope>
    <source>
        <strain evidence="8 9">HLD2</strain>
    </source>
</reference>
<comment type="similarity">
    <text evidence="5">Belongs to the HrcA family.</text>
</comment>
<dbReference type="InterPro" id="IPR002571">
    <property type="entry name" value="HrcA"/>
</dbReference>
<dbReference type="Pfam" id="PF03444">
    <property type="entry name" value="WHD_HrcA"/>
    <property type="match status" value="1"/>
</dbReference>
<dbReference type="InterPro" id="IPR005104">
    <property type="entry name" value="WHTH_HrcA_DNA-bd"/>
</dbReference>
<dbReference type="AlphaFoldDB" id="A0A1G5PJ66"/>
<protein>
    <recommendedName>
        <fullName evidence="5">Heat-inducible transcription repressor HrcA</fullName>
    </recommendedName>
</protein>
<sequence length="346" mass="38688">MAGYELTERAQYLFKALVERHIRDGQPVGSRTLARDSKLNLSPATIRNVMADLEEIGLIQSPHTSAGRVPTAQGYRFFVDSLLTIRPLDEAELRSLEAQFESGEDPGRLLSSASSLLSDITSLAGVVMLPRREQVALRQIEFLPLSASRVLVILVVNEREVQNRIIHTTRRYSSSELTQAANFINEHFAGRTLRDVRNRLIQQMQADREDMDRLMRSALEMAQQAFSEDDDEDDYLMAGETNLMSYAEMSDMKRLRQLFEAFGTKRDILHLLDQSLAADGLQIFIGNEAGYEALDVCSIVTSPYKVEDRVVGVLGVIGPTRMAYGRVIPIVDVTARLLGAALNPDK</sequence>
<comment type="function">
    <text evidence="5">Negative regulator of class I heat shock genes (grpE-dnaK-dnaJ and groELS operons). Prevents heat-shock induction of these operons.</text>
</comment>
<dbReference type="PANTHER" id="PTHR34824">
    <property type="entry name" value="HEAT-INDUCIBLE TRANSCRIPTION REPRESSOR HRCA"/>
    <property type="match status" value="1"/>
</dbReference>